<protein>
    <recommendedName>
        <fullName evidence="3">Lectin-like protein BA14k</fullName>
    </recommendedName>
</protein>
<evidence type="ECO:0000313" key="9">
    <source>
        <dbReference type="Proteomes" id="UP001597173"/>
    </source>
</evidence>
<comment type="caution">
    <text evidence="8">The sequence shown here is derived from an EMBL/GenBank/DDBJ whole genome shotgun (WGS) entry which is preliminary data.</text>
</comment>
<keyword evidence="5" id="KW-0430">Lectin</keyword>
<keyword evidence="7" id="KW-0732">Signal</keyword>
<evidence type="ECO:0000256" key="3">
    <source>
        <dbReference type="ARBA" id="ARBA00020552"/>
    </source>
</evidence>
<keyword evidence="9" id="KW-1185">Reference proteome</keyword>
<evidence type="ECO:0000256" key="7">
    <source>
        <dbReference type="SAM" id="SignalP"/>
    </source>
</evidence>
<dbReference type="RefSeq" id="WP_374840709.1">
    <property type="nucleotide sequence ID" value="NZ_JBHEEW010000016.1"/>
</dbReference>
<gene>
    <name evidence="8" type="ORF">ACFQ33_16935</name>
</gene>
<reference evidence="9" key="1">
    <citation type="journal article" date="2019" name="Int. J. Syst. Evol. Microbiol.">
        <title>The Global Catalogue of Microorganisms (GCM) 10K type strain sequencing project: providing services to taxonomists for standard genome sequencing and annotation.</title>
        <authorList>
            <consortium name="The Broad Institute Genomics Platform"/>
            <consortium name="The Broad Institute Genome Sequencing Center for Infectious Disease"/>
            <person name="Wu L."/>
            <person name="Ma J."/>
        </authorList>
    </citation>
    <scope>NUCLEOTIDE SEQUENCE [LARGE SCALE GENOMIC DNA]</scope>
    <source>
        <strain evidence="9">CCUG 55609</strain>
    </source>
</reference>
<keyword evidence="4" id="KW-1003">Cell membrane</keyword>
<dbReference type="InterPro" id="IPR012413">
    <property type="entry name" value="BA14K"/>
</dbReference>
<evidence type="ECO:0000256" key="2">
    <source>
        <dbReference type="ARBA" id="ARBA00010270"/>
    </source>
</evidence>
<comment type="subcellular location">
    <subcellularLocation>
        <location evidence="1">Membrane</location>
        <topology evidence="1">Single-pass membrane protein</topology>
    </subcellularLocation>
</comment>
<feature type="chain" id="PRO_5046872966" description="Lectin-like protein BA14k" evidence="7">
    <location>
        <begin position="28"/>
        <end position="137"/>
    </location>
</feature>
<comment type="function">
    <text evidence="6">Has immunoglobulin-binding and hemagglutination properties, and can bind to mannose. Essential for virulence. May be involved in LPS biosynthesis or polysaccharide transport.</text>
</comment>
<feature type="signal peptide" evidence="7">
    <location>
        <begin position="1"/>
        <end position="27"/>
    </location>
</feature>
<evidence type="ECO:0000313" key="8">
    <source>
        <dbReference type="EMBL" id="MFD1329576.1"/>
    </source>
</evidence>
<proteinExistence type="inferred from homology"/>
<accession>A0ABW3Z013</accession>
<dbReference type="Proteomes" id="UP001597173">
    <property type="component" value="Unassembled WGS sequence"/>
</dbReference>
<dbReference type="Pfam" id="PF07886">
    <property type="entry name" value="BA14K"/>
    <property type="match status" value="1"/>
</dbReference>
<comment type="similarity">
    <text evidence="2">Belongs to the BA14k family.</text>
</comment>
<dbReference type="EMBL" id="JBHTNF010000012">
    <property type="protein sequence ID" value="MFD1329576.1"/>
    <property type="molecule type" value="Genomic_DNA"/>
</dbReference>
<evidence type="ECO:0000256" key="1">
    <source>
        <dbReference type="ARBA" id="ARBA00004167"/>
    </source>
</evidence>
<evidence type="ECO:0000256" key="5">
    <source>
        <dbReference type="ARBA" id="ARBA00022734"/>
    </source>
</evidence>
<sequence length="137" mass="15244">MNKFFKTVVLAAGIAAATLTSAGLAEARDRHHHHNNNDAAWAAGAAGLVTGVIVGSAIANSGPTYYDDGYYAPRRVYVEPEYRPVRRVYRARPVYVGAYEPWTPGWYRYCEDTYRSFNPRTGTFRGYDGLEHFCVAG</sequence>
<evidence type="ECO:0000256" key="4">
    <source>
        <dbReference type="ARBA" id="ARBA00022475"/>
    </source>
</evidence>
<evidence type="ECO:0000256" key="6">
    <source>
        <dbReference type="ARBA" id="ARBA00025321"/>
    </source>
</evidence>
<name>A0ABW3Z013_MYCRA</name>
<keyword evidence="4" id="KW-0472">Membrane</keyword>
<organism evidence="8 9">
    <name type="scientific">Mycoplana ramosa</name>
    <name type="common">Mycoplana bullata</name>
    <dbReference type="NCBI Taxonomy" id="40837"/>
    <lineage>
        <taxon>Bacteria</taxon>
        <taxon>Pseudomonadati</taxon>
        <taxon>Pseudomonadota</taxon>
        <taxon>Alphaproteobacteria</taxon>
        <taxon>Hyphomicrobiales</taxon>
        <taxon>Rhizobiaceae</taxon>
        <taxon>Mycoplana</taxon>
    </lineage>
</organism>